<reference evidence="5 6" key="1">
    <citation type="submission" date="2020-05" db="EMBL/GenBank/DDBJ databases">
        <authorList>
            <person name="Mo P."/>
        </authorList>
    </citation>
    <scope>NUCLEOTIDE SEQUENCE [LARGE SCALE GENOMIC DNA]</scope>
    <source>
        <strain evidence="5 6">Gen01</strain>
    </source>
</reference>
<keyword evidence="6" id="KW-1185">Reference proteome</keyword>
<dbReference type="InterPro" id="IPR051016">
    <property type="entry name" value="Diverse_Substrate_AcTransf"/>
</dbReference>
<feature type="domain" description="N-acetyltransferase" evidence="4">
    <location>
        <begin position="7"/>
        <end position="163"/>
    </location>
</feature>
<keyword evidence="2 5" id="KW-0808">Transferase</keyword>
<dbReference type="InterPro" id="IPR000182">
    <property type="entry name" value="GNAT_dom"/>
</dbReference>
<dbReference type="InterPro" id="IPR016181">
    <property type="entry name" value="Acyl_CoA_acyltransferase"/>
</dbReference>
<comment type="similarity">
    <text evidence="1">Belongs to the acetyltransferase family.</text>
</comment>
<dbReference type="Pfam" id="PF00583">
    <property type="entry name" value="Acetyltransf_1"/>
    <property type="match status" value="1"/>
</dbReference>
<protein>
    <submittedName>
        <fullName evidence="5">GNAT family N-acetyltransferase</fullName>
    </submittedName>
</protein>
<dbReference type="EMBL" id="CP053564">
    <property type="protein sequence ID" value="QJY50600.1"/>
    <property type="molecule type" value="Genomic_DNA"/>
</dbReference>
<evidence type="ECO:0000256" key="3">
    <source>
        <dbReference type="ARBA" id="ARBA00023315"/>
    </source>
</evidence>
<dbReference type="KEGG" id="pbro:HOP40_13825"/>
<dbReference type="Gene3D" id="3.40.630.30">
    <property type="match status" value="1"/>
</dbReference>
<sequence length="176" mass="18642">MTEGGVAAVRPVAPGDVAAVVGLVHELAAYEREPDSCLLTAEQLTAALFGPSPALFGHVAEVDGRVVGCALWFLNFSTWRGVHGVYLEDLYVQPAHRGAGLGRALLATLAGVCAERGYGRLEWSVLDWNAPSIAFYRGLGAYPMDGWSTFRLDGDALTALGRRAGPDPSTTRATAR</sequence>
<organism evidence="5 6">
    <name type="scientific">Pseudonocardia broussonetiae</name>
    <dbReference type="NCBI Taxonomy" id="2736640"/>
    <lineage>
        <taxon>Bacteria</taxon>
        <taxon>Bacillati</taxon>
        <taxon>Actinomycetota</taxon>
        <taxon>Actinomycetes</taxon>
        <taxon>Pseudonocardiales</taxon>
        <taxon>Pseudonocardiaceae</taxon>
        <taxon>Pseudonocardia</taxon>
    </lineage>
</organism>
<evidence type="ECO:0000313" key="5">
    <source>
        <dbReference type="EMBL" id="QJY50600.1"/>
    </source>
</evidence>
<dbReference type="PROSITE" id="PS51186">
    <property type="entry name" value="GNAT"/>
    <property type="match status" value="1"/>
</dbReference>
<evidence type="ECO:0000259" key="4">
    <source>
        <dbReference type="PROSITE" id="PS51186"/>
    </source>
</evidence>
<accession>A0A6M6JT57</accession>
<dbReference type="Proteomes" id="UP000505377">
    <property type="component" value="Chromosome"/>
</dbReference>
<dbReference type="SUPFAM" id="SSF55729">
    <property type="entry name" value="Acyl-CoA N-acyltransferases (Nat)"/>
    <property type="match status" value="1"/>
</dbReference>
<dbReference type="AlphaFoldDB" id="A0A6M6JT57"/>
<evidence type="ECO:0000313" key="6">
    <source>
        <dbReference type="Proteomes" id="UP000505377"/>
    </source>
</evidence>
<evidence type="ECO:0000256" key="2">
    <source>
        <dbReference type="ARBA" id="ARBA00022679"/>
    </source>
</evidence>
<dbReference type="CDD" id="cd04301">
    <property type="entry name" value="NAT_SF"/>
    <property type="match status" value="1"/>
</dbReference>
<evidence type="ECO:0000256" key="1">
    <source>
        <dbReference type="ARBA" id="ARBA00008694"/>
    </source>
</evidence>
<dbReference type="PANTHER" id="PTHR10545:SF29">
    <property type="entry name" value="GH14572P-RELATED"/>
    <property type="match status" value="1"/>
</dbReference>
<dbReference type="FunFam" id="3.40.630.30:FF:000064">
    <property type="entry name" value="GNAT family acetyltransferase"/>
    <property type="match status" value="1"/>
</dbReference>
<keyword evidence="3" id="KW-0012">Acyltransferase</keyword>
<name>A0A6M6JT57_9PSEU</name>
<dbReference type="PANTHER" id="PTHR10545">
    <property type="entry name" value="DIAMINE N-ACETYLTRANSFERASE"/>
    <property type="match status" value="1"/>
</dbReference>
<proteinExistence type="inferred from homology"/>
<dbReference type="GO" id="GO:0008080">
    <property type="term" value="F:N-acetyltransferase activity"/>
    <property type="evidence" value="ECO:0007669"/>
    <property type="project" value="UniProtKB-ARBA"/>
</dbReference>
<gene>
    <name evidence="5" type="ORF">HOP40_13825</name>
</gene>